<reference evidence="2" key="1">
    <citation type="submission" date="2015-03" db="EMBL/GenBank/DDBJ databases">
        <authorList>
            <consortium name="Pathogen Informatics"/>
        </authorList>
    </citation>
    <scope>NUCLEOTIDE SEQUENCE [LARGE SCALE GENOMIC DNA]</scope>
    <source>
        <strain evidence="2">A125KOH2</strain>
    </source>
</reference>
<dbReference type="EMBL" id="CQAZ01000108">
    <property type="protein sequence ID" value="CNI70433.1"/>
    <property type="molecule type" value="Genomic_DNA"/>
</dbReference>
<sequence>MSTPAHIWLVDENGSPIVGSCLMPTRLGSVELRSVNHNVTIPVDPHMGKLTGTRVHSPIYIQKEFDKTTPTLFRALCEGRTLQSATIKMYRILDAGIESEYFNIFLENVKITTISPSLLPNGTSSTHMENIALRYESITWKYTDGNIFFKDSWNERMTA</sequence>
<dbReference type="Pfam" id="PF05638">
    <property type="entry name" value="T6SS_HCP"/>
    <property type="match status" value="1"/>
</dbReference>
<dbReference type="InterPro" id="IPR036624">
    <property type="entry name" value="Hcp1-lik_sf"/>
</dbReference>
<dbReference type="NCBIfam" id="TIGR03344">
    <property type="entry name" value="VI_effect_Hcp1"/>
    <property type="match status" value="1"/>
</dbReference>
<accession>A0A0T9RLJ2</accession>
<dbReference type="Proteomes" id="UP000045840">
    <property type="component" value="Unassembled WGS sequence"/>
</dbReference>
<evidence type="ECO:0000313" key="1">
    <source>
        <dbReference type="EMBL" id="CNI70433.1"/>
    </source>
</evidence>
<dbReference type="SUPFAM" id="SSF141452">
    <property type="entry name" value="Hcp1-like"/>
    <property type="match status" value="1"/>
</dbReference>
<protein>
    <submittedName>
        <fullName evidence="1">Hemolysin-coregulated protein</fullName>
    </submittedName>
</protein>
<dbReference type="PANTHER" id="PTHR34319:SF6">
    <property type="entry name" value="MAJOR EXPORTED PROTEIN"/>
    <property type="match status" value="1"/>
</dbReference>
<evidence type="ECO:0000313" key="2">
    <source>
        <dbReference type="Proteomes" id="UP000045840"/>
    </source>
</evidence>
<proteinExistence type="predicted"/>
<organism evidence="1 2">
    <name type="scientific">Yersinia pekkanenii</name>
    <dbReference type="NCBI Taxonomy" id="1288385"/>
    <lineage>
        <taxon>Bacteria</taxon>
        <taxon>Pseudomonadati</taxon>
        <taxon>Pseudomonadota</taxon>
        <taxon>Gammaproteobacteria</taxon>
        <taxon>Enterobacterales</taxon>
        <taxon>Yersiniaceae</taxon>
        <taxon>Yersinia</taxon>
    </lineage>
</organism>
<dbReference type="InterPro" id="IPR008514">
    <property type="entry name" value="T6SS_Hcp"/>
</dbReference>
<name>A0A0T9RLJ2_9GAMM</name>
<dbReference type="RefSeq" id="WP_049615440.1">
    <property type="nucleotide sequence ID" value="NZ_CQAZ01000108.1"/>
</dbReference>
<dbReference type="Gene3D" id="2.30.110.20">
    <property type="entry name" value="Hcp1-like"/>
    <property type="match status" value="1"/>
</dbReference>
<dbReference type="AlphaFoldDB" id="A0A0T9RLJ2"/>
<dbReference type="PANTHER" id="PTHR34319">
    <property type="entry name" value="MAJOR EXPORTED PROTEIN"/>
    <property type="match status" value="1"/>
</dbReference>
<gene>
    <name evidence="1" type="primary">hcp3_3</name>
    <name evidence="1" type="ORF">ERS008529_04712</name>
</gene>
<dbReference type="InterPro" id="IPR052947">
    <property type="entry name" value="T6SS_Hcp1_domain"/>
</dbReference>